<gene>
    <name evidence="8" type="ORF">HPS56_08365</name>
</gene>
<reference evidence="8 9" key="1">
    <citation type="submission" date="2020-05" db="EMBL/GenBank/DDBJ databases">
        <title>Distinct polysaccharide utilization as determinants for interspecies competition between intestinal Prevotella spp.</title>
        <authorList>
            <person name="Galvez E.J.C."/>
            <person name="Iljazovic A."/>
            <person name="Strowig T."/>
        </authorList>
    </citation>
    <scope>NUCLEOTIDE SEQUENCE [LARGE SCALE GENOMIC DNA]</scope>
    <source>
        <strain evidence="8 9">PMUR</strain>
    </source>
</reference>
<dbReference type="InterPro" id="IPR016032">
    <property type="entry name" value="Sig_transdc_resp-reg_C-effctor"/>
</dbReference>
<evidence type="ECO:0000256" key="3">
    <source>
        <dbReference type="ARBA" id="ARBA00023125"/>
    </source>
</evidence>
<dbReference type="SMART" id="SM00862">
    <property type="entry name" value="Trans_reg_C"/>
    <property type="match status" value="1"/>
</dbReference>
<evidence type="ECO:0000259" key="6">
    <source>
        <dbReference type="PROSITE" id="PS50110"/>
    </source>
</evidence>
<dbReference type="CDD" id="cd00383">
    <property type="entry name" value="trans_reg_C"/>
    <property type="match status" value="1"/>
</dbReference>
<keyword evidence="2" id="KW-0902">Two-component regulatory system</keyword>
<comment type="caution">
    <text evidence="8">The sequence shown here is derived from an EMBL/GenBank/DDBJ whole genome shotgun (WGS) entry which is preliminary data.</text>
</comment>
<evidence type="ECO:0000256" key="4">
    <source>
        <dbReference type="PROSITE-ProRule" id="PRU00169"/>
    </source>
</evidence>
<keyword evidence="3 5" id="KW-0238">DNA-binding</keyword>
<dbReference type="PANTHER" id="PTHR48111">
    <property type="entry name" value="REGULATOR OF RPOS"/>
    <property type="match status" value="1"/>
</dbReference>
<dbReference type="SUPFAM" id="SSF46894">
    <property type="entry name" value="C-terminal effector domain of the bipartite response regulators"/>
    <property type="match status" value="1"/>
</dbReference>
<dbReference type="InterPro" id="IPR011006">
    <property type="entry name" value="CheY-like_superfamily"/>
</dbReference>
<feature type="domain" description="Response regulatory" evidence="6">
    <location>
        <begin position="5"/>
        <end position="120"/>
    </location>
</feature>
<dbReference type="PROSITE" id="PS50110">
    <property type="entry name" value="RESPONSE_REGULATORY"/>
    <property type="match status" value="1"/>
</dbReference>
<feature type="modified residue" description="4-aspartylphosphate" evidence="4">
    <location>
        <position position="53"/>
    </location>
</feature>
<evidence type="ECO:0000256" key="5">
    <source>
        <dbReference type="PROSITE-ProRule" id="PRU01091"/>
    </source>
</evidence>
<protein>
    <submittedName>
        <fullName evidence="8">Response regulator transcription factor</fullName>
    </submittedName>
</protein>
<dbReference type="SMART" id="SM00448">
    <property type="entry name" value="REC"/>
    <property type="match status" value="1"/>
</dbReference>
<dbReference type="Pfam" id="PF00072">
    <property type="entry name" value="Response_reg"/>
    <property type="match status" value="1"/>
</dbReference>
<accession>A0ABX2AMA2</accession>
<dbReference type="EMBL" id="JABKKF010000007">
    <property type="protein sequence ID" value="NPD92356.1"/>
    <property type="molecule type" value="Genomic_DNA"/>
</dbReference>
<sequence length="229" mass="25739">MDEYRILVVEDEETLCEALQLNLELEGYAVDVANSAEEALGMDITRYSLILLDVMMGEMNGFKMARILKGRPETAGIPVIFCTARDSEDDMVAGFNIGADDYISKPYSIRNVLVRVKAVLKRVYCSADKGNDKNLMAYEGLSLDLSLKRCTVDGNEVRLTKKEFELLCMLLTNRGRIFSRSEILSKVWPSEVVVVDRVVDVNITRLRSKVGRYGNHIVTRVGYGYGFKG</sequence>
<dbReference type="InterPro" id="IPR001789">
    <property type="entry name" value="Sig_transdc_resp-reg_receiver"/>
</dbReference>
<proteinExistence type="predicted"/>
<dbReference type="RefSeq" id="WP_172275691.1">
    <property type="nucleotide sequence ID" value="NZ_CASGMU010000006.1"/>
</dbReference>
<dbReference type="InterPro" id="IPR039420">
    <property type="entry name" value="WalR-like"/>
</dbReference>
<evidence type="ECO:0000259" key="7">
    <source>
        <dbReference type="PROSITE" id="PS51755"/>
    </source>
</evidence>
<evidence type="ECO:0000256" key="1">
    <source>
        <dbReference type="ARBA" id="ARBA00022553"/>
    </source>
</evidence>
<dbReference type="Pfam" id="PF00486">
    <property type="entry name" value="Trans_reg_C"/>
    <property type="match status" value="1"/>
</dbReference>
<dbReference type="InterPro" id="IPR036388">
    <property type="entry name" value="WH-like_DNA-bd_sf"/>
</dbReference>
<dbReference type="Gene3D" id="3.40.50.2300">
    <property type="match status" value="1"/>
</dbReference>
<organism evidence="8 9">
    <name type="scientific">Xylanibacter muris</name>
    <dbReference type="NCBI Taxonomy" id="2736290"/>
    <lineage>
        <taxon>Bacteria</taxon>
        <taxon>Pseudomonadati</taxon>
        <taxon>Bacteroidota</taxon>
        <taxon>Bacteroidia</taxon>
        <taxon>Bacteroidales</taxon>
        <taxon>Prevotellaceae</taxon>
        <taxon>Xylanibacter</taxon>
    </lineage>
</organism>
<keyword evidence="9" id="KW-1185">Reference proteome</keyword>
<dbReference type="PROSITE" id="PS51755">
    <property type="entry name" value="OMPR_PHOB"/>
    <property type="match status" value="1"/>
</dbReference>
<feature type="DNA-binding region" description="OmpR/PhoB-type" evidence="5">
    <location>
        <begin position="133"/>
        <end position="229"/>
    </location>
</feature>
<evidence type="ECO:0000313" key="9">
    <source>
        <dbReference type="Proteomes" id="UP000714420"/>
    </source>
</evidence>
<feature type="domain" description="OmpR/PhoB-type" evidence="7">
    <location>
        <begin position="133"/>
        <end position="229"/>
    </location>
</feature>
<keyword evidence="1 4" id="KW-0597">Phosphoprotein</keyword>
<evidence type="ECO:0000313" key="8">
    <source>
        <dbReference type="EMBL" id="NPD92356.1"/>
    </source>
</evidence>
<dbReference type="PANTHER" id="PTHR48111:SF40">
    <property type="entry name" value="PHOSPHATE REGULON TRANSCRIPTIONAL REGULATORY PROTEIN PHOB"/>
    <property type="match status" value="1"/>
</dbReference>
<dbReference type="Proteomes" id="UP000714420">
    <property type="component" value="Unassembled WGS sequence"/>
</dbReference>
<dbReference type="Gene3D" id="6.10.250.690">
    <property type="match status" value="1"/>
</dbReference>
<name>A0ABX2AMA2_9BACT</name>
<dbReference type="Gene3D" id="1.10.10.10">
    <property type="entry name" value="Winged helix-like DNA-binding domain superfamily/Winged helix DNA-binding domain"/>
    <property type="match status" value="1"/>
</dbReference>
<dbReference type="InterPro" id="IPR001867">
    <property type="entry name" value="OmpR/PhoB-type_DNA-bd"/>
</dbReference>
<dbReference type="SUPFAM" id="SSF52172">
    <property type="entry name" value="CheY-like"/>
    <property type="match status" value="1"/>
</dbReference>
<evidence type="ECO:0000256" key="2">
    <source>
        <dbReference type="ARBA" id="ARBA00023012"/>
    </source>
</evidence>